<accession>A0A4R0GBJ9</accession>
<dbReference type="EMBL" id="SJJR01000016">
    <property type="protein sequence ID" value="TCB94450.1"/>
    <property type="molecule type" value="Genomic_DNA"/>
</dbReference>
<dbReference type="Gene3D" id="1.10.10.2910">
    <property type="match status" value="1"/>
</dbReference>
<feature type="domain" description="IrrE N-terminal-like" evidence="1">
    <location>
        <begin position="62"/>
        <end position="141"/>
    </location>
</feature>
<organism evidence="2 3">
    <name type="scientific">Micromonospora zingiberis</name>
    <dbReference type="NCBI Taxonomy" id="2053011"/>
    <lineage>
        <taxon>Bacteria</taxon>
        <taxon>Bacillati</taxon>
        <taxon>Actinomycetota</taxon>
        <taxon>Actinomycetes</taxon>
        <taxon>Micromonosporales</taxon>
        <taxon>Micromonosporaceae</taxon>
        <taxon>Micromonospora</taxon>
    </lineage>
</organism>
<protein>
    <submittedName>
        <fullName evidence="2">ImmA/IrrE family metallo-endopeptidase</fullName>
    </submittedName>
</protein>
<dbReference type="InterPro" id="IPR010359">
    <property type="entry name" value="IrrE_HExxH"/>
</dbReference>
<dbReference type="Proteomes" id="UP000292274">
    <property type="component" value="Unassembled WGS sequence"/>
</dbReference>
<evidence type="ECO:0000313" key="2">
    <source>
        <dbReference type="EMBL" id="TCB94450.1"/>
    </source>
</evidence>
<dbReference type="OrthoDB" id="9794834at2"/>
<name>A0A4R0GBJ9_9ACTN</name>
<sequence length="312" mass="34163">MNWLMAHRVAGIAAANLRRRLDLPEDCYVDVFAALRRCGLMVAGQDMASLFGMYFPPGPSRHGGILLNSTMGEATIRHTAAHELGHAELGHGRCLADGRDPFSATPPQQWPDEEKQAEAFAAWFLMPIRAVKTTLTRLGLDVPREAMDVYQLSLHLSTSYRGTLRHVQHLRMVTPGVARGWAAVTPTRLRARLGGQVAGRAWELSGLTEGSRLPVERGDRLVVRAPWLGDSPYFTGPDGVTMLAEPRAVSPGDGVEFDITGCIDSESVLTVRSRDRREAWSVTLMPTPDDHRGLIASARTQLLVGPMSGARR</sequence>
<evidence type="ECO:0000259" key="1">
    <source>
        <dbReference type="Pfam" id="PF06114"/>
    </source>
</evidence>
<reference evidence="2 3" key="1">
    <citation type="submission" date="2019-02" db="EMBL/GenBank/DDBJ databases">
        <title>Jishengella sp. nov., isolated from a root of Zingiber montanum.</title>
        <authorList>
            <person name="Kuncharoen N."/>
            <person name="Kudo T."/>
            <person name="Masahiro Y."/>
            <person name="Ohkuma M."/>
            <person name="Tanasupawat S."/>
        </authorList>
    </citation>
    <scope>NUCLEOTIDE SEQUENCE [LARGE SCALE GENOMIC DNA]</scope>
    <source>
        <strain evidence="2 3">PLAI 1-1</strain>
    </source>
</reference>
<keyword evidence="3" id="KW-1185">Reference proteome</keyword>
<dbReference type="PANTHER" id="PTHR43236">
    <property type="entry name" value="ANTITOXIN HIGA1"/>
    <property type="match status" value="1"/>
</dbReference>
<dbReference type="SUPFAM" id="SSF55486">
    <property type="entry name" value="Metalloproteases ('zincins'), catalytic domain"/>
    <property type="match status" value="1"/>
</dbReference>
<gene>
    <name evidence="2" type="ORF">E0H26_21245</name>
</gene>
<comment type="caution">
    <text evidence="2">The sequence shown here is derived from an EMBL/GenBank/DDBJ whole genome shotgun (WGS) entry which is preliminary data.</text>
</comment>
<dbReference type="InterPro" id="IPR052345">
    <property type="entry name" value="Rad_response_metalloprotease"/>
</dbReference>
<dbReference type="Pfam" id="PF06114">
    <property type="entry name" value="Peptidase_M78"/>
    <property type="match status" value="1"/>
</dbReference>
<proteinExistence type="predicted"/>
<dbReference type="PANTHER" id="PTHR43236:SF1">
    <property type="entry name" value="BLL7220 PROTEIN"/>
    <property type="match status" value="1"/>
</dbReference>
<dbReference type="AlphaFoldDB" id="A0A4R0GBJ9"/>
<evidence type="ECO:0000313" key="3">
    <source>
        <dbReference type="Proteomes" id="UP000292274"/>
    </source>
</evidence>
<dbReference type="RefSeq" id="WP_131306459.1">
    <property type="nucleotide sequence ID" value="NZ_SJJR01000016.1"/>
</dbReference>